<feature type="non-terminal residue" evidence="1">
    <location>
        <position position="295"/>
    </location>
</feature>
<evidence type="ECO:0000313" key="2">
    <source>
        <dbReference type="Proteomes" id="UP000282876"/>
    </source>
</evidence>
<organism evidence="1 2">
    <name type="scientific">Tubulinosema ratisbonensis</name>
    <dbReference type="NCBI Taxonomy" id="291195"/>
    <lineage>
        <taxon>Eukaryota</taxon>
        <taxon>Fungi</taxon>
        <taxon>Fungi incertae sedis</taxon>
        <taxon>Microsporidia</taxon>
        <taxon>Tubulinosematoidea</taxon>
        <taxon>Tubulinosematidae</taxon>
        <taxon>Tubulinosema</taxon>
    </lineage>
</organism>
<dbReference type="AlphaFoldDB" id="A0A437AKF5"/>
<dbReference type="EMBL" id="RCSS01000454">
    <property type="protein sequence ID" value="RVD91650.1"/>
    <property type="molecule type" value="Genomic_DNA"/>
</dbReference>
<comment type="caution">
    <text evidence="1">The sequence shown here is derived from an EMBL/GenBank/DDBJ whole genome shotgun (WGS) entry which is preliminary data.</text>
</comment>
<gene>
    <name evidence="1" type="ORF">TUBRATIS_18920</name>
</gene>
<sequence>MKIKYNPNCENNLEIIWNKLSLLYSSKADEYIEDQKEKSQLLSYIHSSLNELQTTIENNNLIHNNIIKKVSIEKEHSFLTKKTMKIQNISKSLTNINEFINEFIKKESKTFKKLKNNFIFINKKIINLLINNLKLNISFSGEILNHKNKEKENKKEVEIINLRNLLVKDKKKIKKEDSYIFLVEDYTSKPSFNFYQSYNISLEFNGINLQNEYFLGDNFNKIIFLSALISKNEGIFFYKNIKLEIKGTFHNFTNINQIKCINKNDRINDKFIDLMHNALINGFNIVEMFEKIRIY</sequence>
<name>A0A437AKF5_9MICR</name>
<dbReference type="VEuPathDB" id="MicrosporidiaDB:TUBRATIS_18920"/>
<protein>
    <submittedName>
        <fullName evidence="1">Uncharacterized protein</fullName>
    </submittedName>
</protein>
<dbReference type="OrthoDB" id="10595483at2759"/>
<accession>A0A437AKF5</accession>
<proteinExistence type="predicted"/>
<reference evidence="1 2" key="1">
    <citation type="submission" date="2018-10" db="EMBL/GenBank/DDBJ databases">
        <title>Draft genome sequence of the microsporidian Tubulinosema ratisbonensis.</title>
        <authorList>
            <person name="Polonais V."/>
            <person name="Peyretaillade E."/>
            <person name="Niehus S."/>
            <person name="Wawrzyniak I."/>
            <person name="Franchet A."/>
            <person name="Gaspin C."/>
            <person name="Reichstadt M."/>
            <person name="Belser C."/>
            <person name="Labadie K."/>
            <person name="Delbac F."/>
            <person name="Ferrandon D."/>
        </authorList>
    </citation>
    <scope>NUCLEOTIDE SEQUENCE [LARGE SCALE GENOMIC DNA]</scope>
    <source>
        <strain evidence="1 2">Franzen</strain>
    </source>
</reference>
<dbReference type="Proteomes" id="UP000282876">
    <property type="component" value="Unassembled WGS sequence"/>
</dbReference>
<keyword evidence="2" id="KW-1185">Reference proteome</keyword>
<evidence type="ECO:0000313" key="1">
    <source>
        <dbReference type="EMBL" id="RVD91650.1"/>
    </source>
</evidence>